<gene>
    <name evidence="2" type="ORF">ACH46_15345</name>
</gene>
<dbReference type="InterPro" id="IPR010310">
    <property type="entry name" value="T7SS_ESAT-6-like"/>
</dbReference>
<name>A0A0N9NJ31_9ACTN</name>
<reference evidence="3" key="1">
    <citation type="submission" date="2015-06" db="EMBL/GenBank/DDBJ databases">
        <title>Complete genome sequence and metabolic analysis of phthalate degradation pathway in Gordonia sp. QH-11.</title>
        <authorList>
            <person name="Jin D."/>
            <person name="Kong X."/>
            <person name="Bai Z."/>
        </authorList>
    </citation>
    <scope>NUCLEOTIDE SEQUENCE [LARGE SCALE GENOMIC DNA]</scope>
    <source>
        <strain evidence="3">QH-11</strain>
    </source>
</reference>
<dbReference type="NCBIfam" id="TIGR03930">
    <property type="entry name" value="WXG100_ESAT6"/>
    <property type="match status" value="1"/>
</dbReference>
<protein>
    <recommendedName>
        <fullName evidence="1">ESAT-6-like protein</fullName>
    </recommendedName>
</protein>
<organism evidence="2 3">
    <name type="scientific">Gordonia phthalatica</name>
    <dbReference type="NCBI Taxonomy" id="1136941"/>
    <lineage>
        <taxon>Bacteria</taxon>
        <taxon>Bacillati</taxon>
        <taxon>Actinomycetota</taxon>
        <taxon>Actinomycetes</taxon>
        <taxon>Mycobacteriales</taxon>
        <taxon>Gordoniaceae</taxon>
        <taxon>Gordonia</taxon>
    </lineage>
</organism>
<dbReference type="Gene3D" id="1.10.287.1060">
    <property type="entry name" value="ESAT-6-like"/>
    <property type="match status" value="1"/>
</dbReference>
<dbReference type="InterPro" id="IPR036689">
    <property type="entry name" value="ESAT-6-like_sf"/>
</dbReference>
<dbReference type="SUPFAM" id="SSF140453">
    <property type="entry name" value="EsxAB dimer-like"/>
    <property type="match status" value="1"/>
</dbReference>
<reference evidence="2 3" key="2">
    <citation type="journal article" date="2017" name="Int. J. Syst. Evol. Microbiol.">
        <title>Gordonia phthalatica sp. nov., a di-n-butyl phthalate-degrading bacterium isolated from activated sludge.</title>
        <authorList>
            <person name="Jin D."/>
            <person name="Kong X."/>
            <person name="Jia M."/>
            <person name="Yu X."/>
            <person name="Wang X."/>
            <person name="Zhuang X."/>
            <person name="Deng Y."/>
            <person name="Bai Z."/>
        </authorList>
    </citation>
    <scope>NUCLEOTIDE SEQUENCE [LARGE SCALE GENOMIC DNA]</scope>
    <source>
        <strain evidence="2 3">QH-11</strain>
    </source>
</reference>
<dbReference type="EMBL" id="CP011853">
    <property type="protein sequence ID" value="ALG85600.1"/>
    <property type="molecule type" value="Genomic_DNA"/>
</dbReference>
<dbReference type="RefSeq" id="WP_062393686.1">
    <property type="nucleotide sequence ID" value="NZ_CP011853.1"/>
</dbReference>
<dbReference type="KEGG" id="goq:ACH46_15345"/>
<dbReference type="Proteomes" id="UP000063789">
    <property type="component" value="Chromosome"/>
</dbReference>
<sequence>MQGVRLDVAAGQASAASIKGVVDEMQRIVTQIQKSAVSGRAGWDGRASTAFETTHTDWHAVAMKLQTALDEIEAKLTTGFRGYDDEDTTVASLLNGLMS</sequence>
<dbReference type="PATRIC" id="fig|1136941.3.peg.3133"/>
<evidence type="ECO:0000313" key="3">
    <source>
        <dbReference type="Proteomes" id="UP000063789"/>
    </source>
</evidence>
<evidence type="ECO:0000256" key="1">
    <source>
        <dbReference type="RuleBase" id="RU362001"/>
    </source>
</evidence>
<dbReference type="OrthoDB" id="4578410at2"/>
<keyword evidence="3" id="KW-1185">Reference proteome</keyword>
<dbReference type="STRING" id="1136941.ACH46_15345"/>
<evidence type="ECO:0000313" key="2">
    <source>
        <dbReference type="EMBL" id="ALG85600.1"/>
    </source>
</evidence>
<comment type="similarity">
    <text evidence="1">Belongs to the WXG100 family.</text>
</comment>
<proteinExistence type="inferred from homology"/>
<accession>A0A0N9NJ31</accession>
<dbReference type="Pfam" id="PF06013">
    <property type="entry name" value="WXG100"/>
    <property type="match status" value="1"/>
</dbReference>
<dbReference type="AlphaFoldDB" id="A0A0N9NJ31"/>